<dbReference type="NCBIfam" id="TIGR01488">
    <property type="entry name" value="HAD-SF-IB"/>
    <property type="match status" value="1"/>
</dbReference>
<dbReference type="InterPro" id="IPR050582">
    <property type="entry name" value="HAD-like_SerB"/>
</dbReference>
<evidence type="ECO:0000256" key="5">
    <source>
        <dbReference type="ARBA" id="ARBA00022723"/>
    </source>
</evidence>
<dbReference type="PANTHER" id="PTHR43344">
    <property type="entry name" value="PHOSPHOSERINE PHOSPHATASE"/>
    <property type="match status" value="1"/>
</dbReference>
<dbReference type="Gene3D" id="3.40.50.1000">
    <property type="entry name" value="HAD superfamily/HAD-like"/>
    <property type="match status" value="2"/>
</dbReference>
<reference evidence="10" key="1">
    <citation type="submission" date="2025-08" db="UniProtKB">
        <authorList>
            <consortium name="RefSeq"/>
        </authorList>
    </citation>
    <scope>IDENTIFICATION</scope>
    <source>
        <tissue evidence="10">Leaves</tissue>
    </source>
</reference>
<keyword evidence="9" id="KW-1185">Reference proteome</keyword>
<dbReference type="GeneID" id="113710047"/>
<evidence type="ECO:0000313" key="10">
    <source>
        <dbReference type="RefSeq" id="XP_071921734.1"/>
    </source>
</evidence>
<dbReference type="RefSeq" id="XP_071921734.1">
    <property type="nucleotide sequence ID" value="XM_072065633.1"/>
</dbReference>
<evidence type="ECO:0000313" key="9">
    <source>
        <dbReference type="Proteomes" id="UP001652660"/>
    </source>
</evidence>
<keyword evidence="7" id="KW-0460">Magnesium</keyword>
<dbReference type="InterPro" id="IPR023214">
    <property type="entry name" value="HAD_sf"/>
</dbReference>
<evidence type="ECO:0000256" key="8">
    <source>
        <dbReference type="ARBA" id="ARBA00023299"/>
    </source>
</evidence>
<proteinExistence type="predicted"/>
<dbReference type="PANTHER" id="PTHR43344:SF2">
    <property type="entry name" value="PHOSPHOSERINE PHOSPHATASE"/>
    <property type="match status" value="1"/>
</dbReference>
<sequence>MKNLKSMLQFSHWRPQKRAKVLEVWCNADVVCFDVDSTVCLDEGIDELVEFCGAGKAVAEWTARAMSGSIPFEDALAARLSLFNPSIAQVQDFLEKRPPRISHGINELVKKMKARNTDVYLISGGFRQMINPVASILGIPVDHIFANQLLFGSAGEFLGFDTDEPTSRSGGKAIAVQQIRKANGYKSLVMIRDGATDLNLYSFLLARKPGGADLFICYARVQLRETVAAKADWLVFNFKDLIDSLE</sequence>
<dbReference type="Proteomes" id="UP001652660">
    <property type="component" value="Chromosome 9e"/>
</dbReference>
<protein>
    <recommendedName>
        <fullName evidence="3">phosphoserine phosphatase</fullName>
        <ecNumber evidence="3">3.1.3.3</ecNumber>
    </recommendedName>
</protein>
<keyword evidence="5" id="KW-0479">Metal-binding</keyword>
<evidence type="ECO:0000256" key="3">
    <source>
        <dbReference type="ARBA" id="ARBA00012640"/>
    </source>
</evidence>
<evidence type="ECO:0000256" key="2">
    <source>
        <dbReference type="ARBA" id="ARBA00005135"/>
    </source>
</evidence>
<keyword evidence="6" id="KW-0378">Hydrolase</keyword>
<accession>A0ABM4VQB7</accession>
<keyword evidence="4" id="KW-0028">Amino-acid biosynthesis</keyword>
<evidence type="ECO:0000256" key="4">
    <source>
        <dbReference type="ARBA" id="ARBA00022605"/>
    </source>
</evidence>
<comment type="pathway">
    <text evidence="2">Amino-acid biosynthesis; L-serine biosynthesis; L-serine from 3-phospho-D-glycerate: step 3/3.</text>
</comment>
<dbReference type="SUPFAM" id="SSF56784">
    <property type="entry name" value="HAD-like"/>
    <property type="match status" value="1"/>
</dbReference>
<dbReference type="CDD" id="cd04309">
    <property type="entry name" value="HAD_PSP_eu"/>
    <property type="match status" value="1"/>
</dbReference>
<dbReference type="Pfam" id="PF00702">
    <property type="entry name" value="Hydrolase"/>
    <property type="match status" value="1"/>
</dbReference>
<evidence type="ECO:0000256" key="6">
    <source>
        <dbReference type="ARBA" id="ARBA00022801"/>
    </source>
</evidence>
<dbReference type="InterPro" id="IPR036412">
    <property type="entry name" value="HAD-like_sf"/>
</dbReference>
<organism evidence="9 10">
    <name type="scientific">Coffea arabica</name>
    <name type="common">Arabian coffee</name>
    <dbReference type="NCBI Taxonomy" id="13443"/>
    <lineage>
        <taxon>Eukaryota</taxon>
        <taxon>Viridiplantae</taxon>
        <taxon>Streptophyta</taxon>
        <taxon>Embryophyta</taxon>
        <taxon>Tracheophyta</taxon>
        <taxon>Spermatophyta</taxon>
        <taxon>Magnoliopsida</taxon>
        <taxon>eudicotyledons</taxon>
        <taxon>Gunneridae</taxon>
        <taxon>Pentapetalae</taxon>
        <taxon>asterids</taxon>
        <taxon>lamiids</taxon>
        <taxon>Gentianales</taxon>
        <taxon>Rubiaceae</taxon>
        <taxon>Ixoroideae</taxon>
        <taxon>Gardenieae complex</taxon>
        <taxon>Bertiereae - Coffeeae clade</taxon>
        <taxon>Coffeeae</taxon>
        <taxon>Coffea</taxon>
    </lineage>
</organism>
<keyword evidence="8" id="KW-0718">Serine biosynthesis</keyword>
<comment type="cofactor">
    <cofactor evidence="1">
        <name>Mg(2+)</name>
        <dbReference type="ChEBI" id="CHEBI:18420"/>
    </cofactor>
</comment>
<evidence type="ECO:0000256" key="1">
    <source>
        <dbReference type="ARBA" id="ARBA00001946"/>
    </source>
</evidence>
<gene>
    <name evidence="10" type="primary">LOC113710047</name>
</gene>
<name>A0ABM4VQB7_COFAR</name>
<dbReference type="EC" id="3.1.3.3" evidence="3"/>
<evidence type="ECO:0000256" key="7">
    <source>
        <dbReference type="ARBA" id="ARBA00022842"/>
    </source>
</evidence>